<name>X0X582_9ZZZZ</name>
<dbReference type="EMBL" id="BARS01045953">
    <property type="protein sequence ID" value="GAG38389.1"/>
    <property type="molecule type" value="Genomic_DNA"/>
</dbReference>
<proteinExistence type="predicted"/>
<evidence type="ECO:0000313" key="1">
    <source>
        <dbReference type="EMBL" id="GAG38389.1"/>
    </source>
</evidence>
<feature type="non-terminal residue" evidence="1">
    <location>
        <position position="1"/>
    </location>
</feature>
<organism evidence="1">
    <name type="scientific">marine sediment metagenome</name>
    <dbReference type="NCBI Taxonomy" id="412755"/>
    <lineage>
        <taxon>unclassified sequences</taxon>
        <taxon>metagenomes</taxon>
        <taxon>ecological metagenomes</taxon>
    </lineage>
</organism>
<gene>
    <name evidence="1" type="ORF">S01H1_69237</name>
</gene>
<reference evidence="1" key="1">
    <citation type="journal article" date="2014" name="Front. Microbiol.">
        <title>High frequency of phylogenetically diverse reductive dehalogenase-homologous genes in deep subseafloor sedimentary metagenomes.</title>
        <authorList>
            <person name="Kawai M."/>
            <person name="Futagami T."/>
            <person name="Toyoda A."/>
            <person name="Takaki Y."/>
            <person name="Nishi S."/>
            <person name="Hori S."/>
            <person name="Arai W."/>
            <person name="Tsubouchi T."/>
            <person name="Morono Y."/>
            <person name="Uchiyama I."/>
            <person name="Ito T."/>
            <person name="Fujiyama A."/>
            <person name="Inagaki F."/>
            <person name="Takami H."/>
        </authorList>
    </citation>
    <scope>NUCLEOTIDE SEQUENCE</scope>
    <source>
        <strain evidence="1">Expedition CK06-06</strain>
    </source>
</reference>
<accession>X0X582</accession>
<dbReference type="AlphaFoldDB" id="X0X582"/>
<sequence>YYKRSKDLMASWIEENLIKGDLMTFNDKVEKYNGELIEIQKDLFTYKYKYEVLQKSIDVGICLVNSMKEHE</sequence>
<comment type="caution">
    <text evidence="1">The sequence shown here is derived from an EMBL/GenBank/DDBJ whole genome shotgun (WGS) entry which is preliminary data.</text>
</comment>
<protein>
    <submittedName>
        <fullName evidence="1">Uncharacterized protein</fullName>
    </submittedName>
</protein>